<dbReference type="VEuPathDB" id="TrichDB:TVAG_317010"/>
<dbReference type="InterPro" id="IPR018845">
    <property type="entry name" value="Initiator-bd"/>
</dbReference>
<dbReference type="SMR" id="A2F077"/>
<feature type="compositionally biased region" description="Basic residues" evidence="1">
    <location>
        <begin position="151"/>
        <end position="160"/>
    </location>
</feature>
<dbReference type="AlphaFoldDB" id="A2F077"/>
<organism evidence="3 4">
    <name type="scientific">Trichomonas vaginalis (strain ATCC PRA-98 / G3)</name>
    <dbReference type="NCBI Taxonomy" id="412133"/>
    <lineage>
        <taxon>Eukaryota</taxon>
        <taxon>Metamonada</taxon>
        <taxon>Parabasalia</taxon>
        <taxon>Trichomonadida</taxon>
        <taxon>Trichomonadidae</taxon>
        <taxon>Trichomonas</taxon>
    </lineage>
</organism>
<name>A2F077_TRIV3</name>
<dbReference type="RefSeq" id="XP_001330408.1">
    <property type="nucleotide sequence ID" value="XM_001330373.1"/>
</dbReference>
<evidence type="ECO:0000313" key="3">
    <source>
        <dbReference type="EMBL" id="EAY01712.1"/>
    </source>
</evidence>
<feature type="region of interest" description="Disordered" evidence="1">
    <location>
        <begin position="151"/>
        <end position="184"/>
    </location>
</feature>
<dbReference type="VEuPathDB" id="TrichDB:TVAGG3_0985700"/>
<feature type="domain" description="Initiator binding" evidence="2">
    <location>
        <begin position="26"/>
        <end position="152"/>
    </location>
</feature>
<dbReference type="InParanoid" id="A2F077"/>
<reference evidence="3" key="2">
    <citation type="journal article" date="2007" name="Science">
        <title>Draft genome sequence of the sexually transmitted pathogen Trichomonas vaginalis.</title>
        <authorList>
            <person name="Carlton J.M."/>
            <person name="Hirt R.P."/>
            <person name="Silva J.C."/>
            <person name="Delcher A.L."/>
            <person name="Schatz M."/>
            <person name="Zhao Q."/>
            <person name="Wortman J.R."/>
            <person name="Bidwell S.L."/>
            <person name="Alsmark U.C.M."/>
            <person name="Besteiro S."/>
            <person name="Sicheritz-Ponten T."/>
            <person name="Noel C.J."/>
            <person name="Dacks J.B."/>
            <person name="Foster P.G."/>
            <person name="Simillion C."/>
            <person name="Van de Peer Y."/>
            <person name="Miranda-Saavedra D."/>
            <person name="Barton G.J."/>
            <person name="Westrop G.D."/>
            <person name="Mueller S."/>
            <person name="Dessi D."/>
            <person name="Fiori P.L."/>
            <person name="Ren Q."/>
            <person name="Paulsen I."/>
            <person name="Zhang H."/>
            <person name="Bastida-Corcuera F.D."/>
            <person name="Simoes-Barbosa A."/>
            <person name="Brown M.T."/>
            <person name="Hayes R.D."/>
            <person name="Mukherjee M."/>
            <person name="Okumura C.Y."/>
            <person name="Schneider R."/>
            <person name="Smith A.J."/>
            <person name="Vanacova S."/>
            <person name="Villalvazo M."/>
            <person name="Haas B.J."/>
            <person name="Pertea M."/>
            <person name="Feldblyum T.V."/>
            <person name="Utterback T.R."/>
            <person name="Shu C.L."/>
            <person name="Osoegawa K."/>
            <person name="de Jong P.J."/>
            <person name="Hrdy I."/>
            <person name="Horvathova L."/>
            <person name="Zubacova Z."/>
            <person name="Dolezal P."/>
            <person name="Malik S.B."/>
            <person name="Logsdon J.M. Jr."/>
            <person name="Henze K."/>
            <person name="Gupta A."/>
            <person name="Wang C.C."/>
            <person name="Dunne R.L."/>
            <person name="Upcroft J.A."/>
            <person name="Upcroft P."/>
            <person name="White O."/>
            <person name="Salzberg S.L."/>
            <person name="Tang P."/>
            <person name="Chiu C.-H."/>
            <person name="Lee Y.-S."/>
            <person name="Embley T.M."/>
            <person name="Coombs G.H."/>
            <person name="Mottram J.C."/>
            <person name="Tachezy J."/>
            <person name="Fraser-Liggett C.M."/>
            <person name="Johnson P.J."/>
        </authorList>
    </citation>
    <scope>NUCLEOTIDE SEQUENCE [LARGE SCALE GENOMIC DNA]</scope>
    <source>
        <strain evidence="3">G3</strain>
    </source>
</reference>
<evidence type="ECO:0000256" key="1">
    <source>
        <dbReference type="SAM" id="MobiDB-lite"/>
    </source>
</evidence>
<reference evidence="3" key="1">
    <citation type="submission" date="2006-10" db="EMBL/GenBank/DDBJ databases">
        <authorList>
            <person name="Amadeo P."/>
            <person name="Zhao Q."/>
            <person name="Wortman J."/>
            <person name="Fraser-Liggett C."/>
            <person name="Carlton J."/>
        </authorList>
    </citation>
    <scope>NUCLEOTIDE SEQUENCE</scope>
    <source>
        <strain evidence="3">G3</strain>
    </source>
</reference>
<evidence type="ECO:0000313" key="4">
    <source>
        <dbReference type="Proteomes" id="UP000001542"/>
    </source>
</evidence>
<dbReference type="Pfam" id="PF10416">
    <property type="entry name" value="IBD"/>
    <property type="match status" value="1"/>
</dbReference>
<accession>A2F077</accession>
<evidence type="ECO:0000259" key="2">
    <source>
        <dbReference type="Pfam" id="PF10416"/>
    </source>
</evidence>
<gene>
    <name evidence="3" type="ORF">TVAG_317010</name>
</gene>
<proteinExistence type="predicted"/>
<sequence>MDIDDIEDQKEVKNSRCTGHLKLLSETDLEGYLQLRDRFHTEVANAKRGEKVEMFNKRLKIIKEYVVKHDENDWKRSFATGVIFLENSIAINIKQLILLMGKCKSSINGSLHQLGYIARPASKETDEQIILSIPIFNRDRRELKKWTIRQKRNARRRQNAKPKSPIETEPTPEEPETVVEEKREQPVLAKTAEDVWAKTINFPVPAKFRYKMFNSYFQSIPIVAQI</sequence>
<dbReference type="Proteomes" id="UP000001542">
    <property type="component" value="Unassembled WGS sequence"/>
</dbReference>
<keyword evidence="4" id="KW-1185">Reference proteome</keyword>
<dbReference type="KEGG" id="tva:4759540"/>
<protein>
    <recommendedName>
        <fullName evidence="2">Initiator binding domain-containing protein</fullName>
    </recommendedName>
</protein>
<dbReference type="EMBL" id="DS113559">
    <property type="protein sequence ID" value="EAY01712.1"/>
    <property type="molecule type" value="Genomic_DNA"/>
</dbReference>